<evidence type="ECO:0000313" key="1">
    <source>
        <dbReference type="EMBL" id="ERE72619.1"/>
    </source>
</evidence>
<accession>A0A061I2L0</accession>
<gene>
    <name evidence="1" type="ORF">H671_5g14875</name>
</gene>
<dbReference type="AlphaFoldDB" id="A0A061I2L0"/>
<dbReference type="EC" id="3.4.19.12" evidence="1"/>
<proteinExistence type="predicted"/>
<evidence type="ECO:0000313" key="2">
    <source>
        <dbReference type="Proteomes" id="UP000030759"/>
    </source>
</evidence>
<dbReference type="Proteomes" id="UP000030759">
    <property type="component" value="Unassembled WGS sequence"/>
</dbReference>
<name>A0A061I2L0_CRIGR</name>
<protein>
    <submittedName>
        <fullName evidence="1">Ubiquitin carboxyl-terminal hydrolase isozyme L1-like protein</fullName>
        <ecNumber evidence="1">3.4.19.12</ecNumber>
    </submittedName>
</protein>
<reference evidence="2" key="1">
    <citation type="journal article" date="2013" name="Nat. Biotechnol.">
        <title>Chinese hamster genome sequenced from sorted chromosomes.</title>
        <authorList>
            <person name="Brinkrolf K."/>
            <person name="Rupp O."/>
            <person name="Laux H."/>
            <person name="Kollin F."/>
            <person name="Ernst W."/>
            <person name="Linke B."/>
            <person name="Kofler R."/>
            <person name="Romand S."/>
            <person name="Hesse F."/>
            <person name="Budach W.E."/>
            <person name="Galosy S."/>
            <person name="Muller D."/>
            <person name="Noll T."/>
            <person name="Wienberg J."/>
            <person name="Jostock T."/>
            <person name="Leonard M."/>
            <person name="Grillari J."/>
            <person name="Tauch A."/>
            <person name="Goesmann A."/>
            <person name="Helk B."/>
            <person name="Mott J.E."/>
            <person name="Puhler A."/>
            <person name="Borth N."/>
        </authorList>
    </citation>
    <scope>NUCLEOTIDE SEQUENCE [LARGE SCALE GENOMIC DNA]</scope>
    <source>
        <strain evidence="2">17A/GY</strain>
    </source>
</reference>
<keyword evidence="1" id="KW-0378">Hydrolase</keyword>
<dbReference type="GO" id="GO:0004843">
    <property type="term" value="F:cysteine-type deubiquitinase activity"/>
    <property type="evidence" value="ECO:0007669"/>
    <property type="project" value="UniProtKB-EC"/>
</dbReference>
<dbReference type="Gene3D" id="1.10.418.80">
    <property type="entry name" value="Ubiquitin carboxyl-terminal hydrolase, domain 1"/>
    <property type="match status" value="1"/>
</dbReference>
<sequence>MCASLVFKALLRHSDHIQLCMVSITCASPKQTVGNIALIHEVADNQDKLECEDGSVLKQFLSEMENLSLEEGML</sequence>
<organism evidence="1 2">
    <name type="scientific">Cricetulus griseus</name>
    <name type="common">Chinese hamster</name>
    <name type="synonym">Cricetulus barabensis griseus</name>
    <dbReference type="NCBI Taxonomy" id="10029"/>
    <lineage>
        <taxon>Eukaryota</taxon>
        <taxon>Metazoa</taxon>
        <taxon>Chordata</taxon>
        <taxon>Craniata</taxon>
        <taxon>Vertebrata</taxon>
        <taxon>Euteleostomi</taxon>
        <taxon>Mammalia</taxon>
        <taxon>Eutheria</taxon>
        <taxon>Euarchontoglires</taxon>
        <taxon>Glires</taxon>
        <taxon>Rodentia</taxon>
        <taxon>Myomorpha</taxon>
        <taxon>Muroidea</taxon>
        <taxon>Cricetidae</taxon>
        <taxon>Cricetinae</taxon>
        <taxon>Cricetulus</taxon>
    </lineage>
</organism>
<dbReference type="EMBL" id="KE680321">
    <property type="protein sequence ID" value="ERE72619.1"/>
    <property type="molecule type" value="Genomic_DNA"/>
</dbReference>